<dbReference type="GO" id="GO:0016887">
    <property type="term" value="F:ATP hydrolysis activity"/>
    <property type="evidence" value="ECO:0007669"/>
    <property type="project" value="InterPro"/>
</dbReference>
<evidence type="ECO:0000313" key="4">
    <source>
        <dbReference type="EMBL" id="KAB5608182.1"/>
    </source>
</evidence>
<dbReference type="Gene3D" id="3.40.50.300">
    <property type="entry name" value="P-loop containing nucleotide triphosphate hydrolases"/>
    <property type="match status" value="1"/>
</dbReference>
<dbReference type="PANTHER" id="PTHR42759:SF5">
    <property type="entry name" value="METHANOL DEHYDROGENASE REGULATOR"/>
    <property type="match status" value="1"/>
</dbReference>
<dbReference type="InterPro" id="IPR050764">
    <property type="entry name" value="CbbQ/NirQ/NorQ/GpvN"/>
</dbReference>
<accession>A0A5N5RLH2</accession>
<gene>
    <name evidence="4" type="ORF">EHS19_02370</name>
</gene>
<dbReference type="GO" id="GO:0005524">
    <property type="term" value="F:ATP binding"/>
    <property type="evidence" value="ECO:0007669"/>
    <property type="project" value="InterPro"/>
</dbReference>
<dbReference type="EMBL" id="RQSP01000004">
    <property type="protein sequence ID" value="KAB5608182.1"/>
    <property type="molecule type" value="Genomic_DNA"/>
</dbReference>
<reference evidence="4 5" key="1">
    <citation type="journal article" date="2019" name="Int. J. Syst. Evol. Microbiol.">
        <title>Bifidobacterium jacchi sp. nov., isolated from the faeces of a baby common marmoset (Callithrix jacchus).</title>
        <authorList>
            <person name="Modesto M."/>
            <person name="Watanabe K."/>
            <person name="Arita M."/>
            <person name="Satti M."/>
            <person name="Oki K."/>
            <person name="Sciavilla P."/>
            <person name="Patavino C."/>
            <person name="Camma C."/>
            <person name="Michelini S."/>
            <person name="Sgorbati B."/>
            <person name="Mattarelli P."/>
        </authorList>
    </citation>
    <scope>NUCLEOTIDE SEQUENCE [LARGE SCALE GENOMIC DNA]</scope>
    <source>
        <strain evidence="4 5">MRM 9.3</strain>
    </source>
</reference>
<comment type="caution">
    <text evidence="4">The sequence shown here is derived from an EMBL/GenBank/DDBJ whole genome shotgun (WGS) entry which is preliminary data.</text>
</comment>
<feature type="compositionally biased region" description="Low complexity" evidence="1">
    <location>
        <begin position="364"/>
        <end position="382"/>
    </location>
</feature>
<dbReference type="SUPFAM" id="SSF52540">
    <property type="entry name" value="P-loop containing nucleoside triphosphate hydrolases"/>
    <property type="match status" value="1"/>
</dbReference>
<protein>
    <submittedName>
        <fullName evidence="4">AAA family ATPase</fullName>
    </submittedName>
</protein>
<feature type="domain" description="ATPase AAA-3" evidence="2">
    <location>
        <begin position="78"/>
        <end position="207"/>
    </location>
</feature>
<dbReference type="RefSeq" id="WP_151916202.1">
    <property type="nucleotide sequence ID" value="NZ_RQSP01000004.1"/>
</dbReference>
<dbReference type="InterPro" id="IPR027417">
    <property type="entry name" value="P-loop_NTPase"/>
</dbReference>
<dbReference type="Proteomes" id="UP000326336">
    <property type="component" value="Unassembled WGS sequence"/>
</dbReference>
<evidence type="ECO:0000259" key="3">
    <source>
        <dbReference type="Pfam" id="PF17863"/>
    </source>
</evidence>
<evidence type="ECO:0000256" key="1">
    <source>
        <dbReference type="SAM" id="MobiDB-lite"/>
    </source>
</evidence>
<dbReference type="InterPro" id="IPR011703">
    <property type="entry name" value="ATPase_AAA-3"/>
</dbReference>
<organism evidence="4 5">
    <name type="scientific">Bifidobacterium jacchi</name>
    <dbReference type="NCBI Taxonomy" id="2490545"/>
    <lineage>
        <taxon>Bacteria</taxon>
        <taxon>Bacillati</taxon>
        <taxon>Actinomycetota</taxon>
        <taxon>Actinomycetes</taxon>
        <taxon>Bifidobacteriales</taxon>
        <taxon>Bifidobacteriaceae</taxon>
        <taxon>Bifidobacterium</taxon>
    </lineage>
</organism>
<proteinExistence type="predicted"/>
<feature type="domain" description="ChlI/MoxR AAA lid" evidence="3">
    <location>
        <begin position="271"/>
        <end position="326"/>
    </location>
</feature>
<evidence type="ECO:0000313" key="5">
    <source>
        <dbReference type="Proteomes" id="UP000326336"/>
    </source>
</evidence>
<dbReference type="PANTHER" id="PTHR42759">
    <property type="entry name" value="MOXR FAMILY PROTEIN"/>
    <property type="match status" value="1"/>
</dbReference>
<name>A0A5N5RLH2_9BIFI</name>
<dbReference type="InterPro" id="IPR041628">
    <property type="entry name" value="ChlI/MoxR_AAA_lid"/>
</dbReference>
<dbReference type="OrthoDB" id="9808397at2"/>
<dbReference type="Gene3D" id="1.10.8.80">
    <property type="entry name" value="Magnesium chelatase subunit I, C-Terminal domain"/>
    <property type="match status" value="1"/>
</dbReference>
<feature type="region of interest" description="Disordered" evidence="1">
    <location>
        <begin position="364"/>
        <end position="407"/>
    </location>
</feature>
<dbReference type="CDD" id="cd00009">
    <property type="entry name" value="AAA"/>
    <property type="match status" value="1"/>
</dbReference>
<keyword evidence="5" id="KW-1185">Reference proteome</keyword>
<dbReference type="AlphaFoldDB" id="A0A5N5RLH2"/>
<evidence type="ECO:0000259" key="2">
    <source>
        <dbReference type="Pfam" id="PF07726"/>
    </source>
</evidence>
<dbReference type="Pfam" id="PF17863">
    <property type="entry name" value="AAA_lid_2"/>
    <property type="match status" value="1"/>
</dbReference>
<dbReference type="Pfam" id="PF07726">
    <property type="entry name" value="AAA_3"/>
    <property type="match status" value="1"/>
</dbReference>
<sequence>MRDFIFESASSGIPDGNPDAVRTASAVSAASAGAEASAGDAASASRIIADLTNALCDVLSCSRSVVELSVATFVAGGHLLLEDVPGVGKTTLARALSIAIGGSSRRIQFTPDMLPTDLTGVSVYSQATGRFDFHPGPLFANVVIADEVNRANPKAQSAMLEAMGESQVSVDGRTYTMPDPFFVVATQNPIELEGTYPLPEAQLDRFMTCTSFGYPTPDAEAAMLMNARAVDPLSDLEQGCGLDLMRLVRECCRGVRVSAPIAHYVVALVSATRSMDGVRYGVSPRGALALTAMARAHALTQGRDFVLADDVQAVAVPALSHRLVLDDAGYGMSSIERARMVIASLVADAPVPHADAAVRPVDAAVRRSASRSAPSRSASSHSEGTPRKETVSRSAPGRMVSSSPDGR</sequence>